<evidence type="ECO:0000259" key="1">
    <source>
        <dbReference type="Pfam" id="PF12680"/>
    </source>
</evidence>
<name>A0A0R2KZ06_9LACO</name>
<dbReference type="Proteomes" id="UP000051859">
    <property type="component" value="Unassembled WGS sequence"/>
</dbReference>
<dbReference type="RefSeq" id="WP_057801673.1">
    <property type="nucleotide sequence ID" value="NZ_JQBX01000003.1"/>
</dbReference>
<sequence length="122" mass="14957">MDKSRMIIEHYFNMWLTKNRVDIDDIFTSTAHYVECYGAEYYGINELKQWMNHKFKHQTVTQWLIKNIYHDDNIYTVEWTFACVDRDKSFKFDGISLITFKNGKIAEIKEFESKYKHYRPYK</sequence>
<dbReference type="EMBL" id="JQBX01000003">
    <property type="protein sequence ID" value="KRN94755.1"/>
    <property type="molecule type" value="Genomic_DNA"/>
</dbReference>
<dbReference type="Gene3D" id="3.10.450.50">
    <property type="match status" value="1"/>
</dbReference>
<accession>A0A0R2KZ06</accession>
<proteinExistence type="predicted"/>
<comment type="caution">
    <text evidence="2">The sequence shown here is derived from an EMBL/GenBank/DDBJ whole genome shotgun (WGS) entry which is preliminary data.</text>
</comment>
<dbReference type="InterPro" id="IPR037401">
    <property type="entry name" value="SnoaL-like"/>
</dbReference>
<dbReference type="AlphaFoldDB" id="A0A0R2KZ06"/>
<dbReference type="Pfam" id="PF12680">
    <property type="entry name" value="SnoaL_2"/>
    <property type="match status" value="1"/>
</dbReference>
<reference evidence="2 3" key="1">
    <citation type="journal article" date="2015" name="Genome Announc.">
        <title>Expanding the biotechnology potential of lactobacilli through comparative genomics of 213 strains and associated genera.</title>
        <authorList>
            <person name="Sun Z."/>
            <person name="Harris H.M."/>
            <person name="McCann A."/>
            <person name="Guo C."/>
            <person name="Argimon S."/>
            <person name="Zhang W."/>
            <person name="Yang X."/>
            <person name="Jeffery I.B."/>
            <person name="Cooney J.C."/>
            <person name="Kagawa T.F."/>
            <person name="Liu W."/>
            <person name="Song Y."/>
            <person name="Salvetti E."/>
            <person name="Wrobel A."/>
            <person name="Rasinkangas P."/>
            <person name="Parkhill J."/>
            <person name="Rea M.C."/>
            <person name="O'Sullivan O."/>
            <person name="Ritari J."/>
            <person name="Douillard F.P."/>
            <person name="Paul Ross R."/>
            <person name="Yang R."/>
            <person name="Briner A.E."/>
            <person name="Felis G.E."/>
            <person name="de Vos W.M."/>
            <person name="Barrangou R."/>
            <person name="Klaenhammer T.R."/>
            <person name="Caufield P.W."/>
            <person name="Cui Y."/>
            <person name="Zhang H."/>
            <person name="O'Toole P.W."/>
        </authorList>
    </citation>
    <scope>NUCLEOTIDE SEQUENCE [LARGE SCALE GENOMIC DNA]</scope>
    <source>
        <strain evidence="2 3">DSM 18001</strain>
    </source>
</reference>
<evidence type="ECO:0000313" key="3">
    <source>
        <dbReference type="Proteomes" id="UP000051859"/>
    </source>
</evidence>
<gene>
    <name evidence="2" type="ORF">IV81_GL001031</name>
</gene>
<keyword evidence="3" id="KW-1185">Reference proteome</keyword>
<dbReference type="InterPro" id="IPR032710">
    <property type="entry name" value="NTF2-like_dom_sf"/>
</dbReference>
<protein>
    <recommendedName>
        <fullName evidence="1">SnoaL-like domain-containing protein</fullName>
    </recommendedName>
</protein>
<evidence type="ECO:0000313" key="2">
    <source>
        <dbReference type="EMBL" id="KRN94755.1"/>
    </source>
</evidence>
<organism evidence="2 3">
    <name type="scientific">Pediococcus stilesii</name>
    <dbReference type="NCBI Taxonomy" id="331679"/>
    <lineage>
        <taxon>Bacteria</taxon>
        <taxon>Bacillati</taxon>
        <taxon>Bacillota</taxon>
        <taxon>Bacilli</taxon>
        <taxon>Lactobacillales</taxon>
        <taxon>Lactobacillaceae</taxon>
        <taxon>Pediococcus</taxon>
    </lineage>
</organism>
<dbReference type="PATRIC" id="fig|331679.3.peg.1042"/>
<dbReference type="STRING" id="331679.IV81_GL001031"/>
<feature type="domain" description="SnoaL-like" evidence="1">
    <location>
        <begin position="8"/>
        <end position="108"/>
    </location>
</feature>
<dbReference type="SUPFAM" id="SSF54427">
    <property type="entry name" value="NTF2-like"/>
    <property type="match status" value="1"/>
</dbReference>